<evidence type="ECO:0000256" key="2">
    <source>
        <dbReference type="ARBA" id="ARBA00022723"/>
    </source>
</evidence>
<dbReference type="PANTHER" id="PTHR19359:SF14">
    <property type="entry name" value="CYTOCHROME B5 A"/>
    <property type="match status" value="1"/>
</dbReference>
<dbReference type="InterPro" id="IPR050668">
    <property type="entry name" value="Cytochrome_b5"/>
</dbReference>
<feature type="domain" description="Cytochrome b5 heme-binding" evidence="6">
    <location>
        <begin position="104"/>
        <end position="180"/>
    </location>
</feature>
<comment type="caution">
    <text evidence="7">The sequence shown here is derived from an EMBL/GenBank/DDBJ whole genome shotgun (WGS) entry which is preliminary data.</text>
</comment>
<dbReference type="EMBL" id="JPKY01000010">
    <property type="protein sequence ID" value="KFH47322.1"/>
    <property type="molecule type" value="Genomic_DNA"/>
</dbReference>
<feature type="region of interest" description="Disordered" evidence="5">
    <location>
        <begin position="1"/>
        <end position="91"/>
    </location>
</feature>
<dbReference type="Proteomes" id="UP000029964">
    <property type="component" value="Unassembled WGS sequence"/>
</dbReference>
<dbReference type="PROSITE" id="PS50255">
    <property type="entry name" value="CYTOCHROME_B5_2"/>
    <property type="match status" value="1"/>
</dbReference>
<dbReference type="PANTHER" id="PTHR19359">
    <property type="entry name" value="CYTOCHROME B5"/>
    <property type="match status" value="1"/>
</dbReference>
<keyword evidence="2" id="KW-0479">Metal-binding</keyword>
<evidence type="ECO:0000259" key="6">
    <source>
        <dbReference type="PROSITE" id="PS50255"/>
    </source>
</evidence>
<feature type="compositionally biased region" description="Polar residues" evidence="5">
    <location>
        <begin position="17"/>
        <end position="30"/>
    </location>
</feature>
<keyword evidence="1" id="KW-0349">Heme</keyword>
<dbReference type="AlphaFoldDB" id="A0A086TD90"/>
<evidence type="ECO:0000256" key="1">
    <source>
        <dbReference type="ARBA" id="ARBA00022617"/>
    </source>
</evidence>
<gene>
    <name evidence="7" type="ORF">ACRE_017610</name>
</gene>
<dbReference type="GO" id="GO:0020037">
    <property type="term" value="F:heme binding"/>
    <property type="evidence" value="ECO:0007669"/>
    <property type="project" value="TreeGrafter"/>
</dbReference>
<keyword evidence="8" id="KW-1185">Reference proteome</keyword>
<evidence type="ECO:0000256" key="3">
    <source>
        <dbReference type="ARBA" id="ARBA00023004"/>
    </source>
</evidence>
<reference evidence="8" key="1">
    <citation type="journal article" date="2014" name="Genome Announc.">
        <title>Genome sequence and annotation of Acremonium chrysogenum, producer of the beta-lactam antibiotic cephalosporin C.</title>
        <authorList>
            <person name="Terfehr D."/>
            <person name="Dahlmann T.A."/>
            <person name="Specht T."/>
            <person name="Zadra I."/>
            <person name="Kuernsteiner H."/>
            <person name="Kueck U."/>
        </authorList>
    </citation>
    <scope>NUCLEOTIDE SEQUENCE [LARGE SCALE GENOMIC DNA]</scope>
    <source>
        <strain evidence="8">ATCC 11550 / CBS 779.69 / DSM 880 / IAM 14645 / JCM 23072 / IMI 49137</strain>
    </source>
</reference>
<protein>
    <submittedName>
        <fullName evidence="7">Putative cytochrome b5</fullName>
    </submittedName>
</protein>
<keyword evidence="3" id="KW-0408">Iron</keyword>
<organism evidence="7 8">
    <name type="scientific">Hapsidospora chrysogenum (strain ATCC 11550 / CBS 779.69 / DSM 880 / IAM 14645 / JCM 23072 / IMI 49137)</name>
    <name type="common">Acremonium chrysogenum</name>
    <dbReference type="NCBI Taxonomy" id="857340"/>
    <lineage>
        <taxon>Eukaryota</taxon>
        <taxon>Fungi</taxon>
        <taxon>Dikarya</taxon>
        <taxon>Ascomycota</taxon>
        <taxon>Pezizomycotina</taxon>
        <taxon>Sordariomycetes</taxon>
        <taxon>Hypocreomycetidae</taxon>
        <taxon>Hypocreales</taxon>
        <taxon>Bionectriaceae</taxon>
        <taxon>Hapsidospora</taxon>
    </lineage>
</organism>
<dbReference type="Gene3D" id="3.10.120.10">
    <property type="entry name" value="Cytochrome b5-like heme/steroid binding domain"/>
    <property type="match status" value="1"/>
</dbReference>
<dbReference type="OrthoDB" id="260519at2759"/>
<comment type="similarity">
    <text evidence="4">Belongs to the cytochrome b5 family.</text>
</comment>
<dbReference type="SUPFAM" id="SSF55856">
    <property type="entry name" value="Cytochrome b5-like heme/steroid binding domain"/>
    <property type="match status" value="1"/>
</dbReference>
<feature type="compositionally biased region" description="Basic and acidic residues" evidence="5">
    <location>
        <begin position="31"/>
        <end position="44"/>
    </location>
</feature>
<accession>A0A086TD90</accession>
<dbReference type="HOGENOM" id="CLU_1294030_0_0_1"/>
<evidence type="ECO:0000256" key="5">
    <source>
        <dbReference type="SAM" id="MobiDB-lite"/>
    </source>
</evidence>
<evidence type="ECO:0000313" key="7">
    <source>
        <dbReference type="EMBL" id="KFH47322.1"/>
    </source>
</evidence>
<feature type="compositionally biased region" description="Low complexity" evidence="5">
    <location>
        <begin position="57"/>
        <end position="71"/>
    </location>
</feature>
<evidence type="ECO:0000256" key="4">
    <source>
        <dbReference type="ARBA" id="ARBA00038168"/>
    </source>
</evidence>
<sequence>MEPLPLAPETDIPEKATVTTQPSTDASDSAHSGKADDNGPKEENTSFLKLNADNVMADEAATGESKAAAEAQEGKTTTSSAKGQEDKESKTIVRADTEENAPSLKTYTIQDVSSHNKPDDLWLVVGGDIFNVTKFQHEHPGGAKIMAGVAGKDATKKYDKYHRRAILDQYKPKLHVGTLVASEAANGPKKGLFQRLGFGKGSWGSVNVIDGDG</sequence>
<dbReference type="InterPro" id="IPR001199">
    <property type="entry name" value="Cyt_B5-like_heme/steroid-bd"/>
</dbReference>
<evidence type="ECO:0000313" key="8">
    <source>
        <dbReference type="Proteomes" id="UP000029964"/>
    </source>
</evidence>
<dbReference type="SMART" id="SM01117">
    <property type="entry name" value="Cyt-b5"/>
    <property type="match status" value="1"/>
</dbReference>
<name>A0A086TD90_HAPC1</name>
<proteinExistence type="inferred from homology"/>
<dbReference type="GO" id="GO:0016020">
    <property type="term" value="C:membrane"/>
    <property type="evidence" value="ECO:0007669"/>
    <property type="project" value="TreeGrafter"/>
</dbReference>
<dbReference type="GO" id="GO:0046872">
    <property type="term" value="F:metal ion binding"/>
    <property type="evidence" value="ECO:0007669"/>
    <property type="project" value="UniProtKB-KW"/>
</dbReference>
<dbReference type="Pfam" id="PF00173">
    <property type="entry name" value="Cyt-b5"/>
    <property type="match status" value="1"/>
</dbReference>
<dbReference type="InterPro" id="IPR036400">
    <property type="entry name" value="Cyt_B5-like_heme/steroid_sf"/>
</dbReference>
<dbReference type="STRING" id="857340.A0A086TD90"/>